<organism evidence="2">
    <name type="scientific">viral metagenome</name>
    <dbReference type="NCBI Taxonomy" id="1070528"/>
    <lineage>
        <taxon>unclassified sequences</taxon>
        <taxon>metagenomes</taxon>
        <taxon>organismal metagenomes</taxon>
    </lineage>
</organism>
<reference evidence="2" key="1">
    <citation type="journal article" date="2020" name="Nature">
        <title>Giant virus diversity and host interactions through global metagenomics.</title>
        <authorList>
            <person name="Schulz F."/>
            <person name="Roux S."/>
            <person name="Paez-Espino D."/>
            <person name="Jungbluth S."/>
            <person name="Walsh D.A."/>
            <person name="Denef V.J."/>
            <person name="McMahon K.D."/>
            <person name="Konstantinidis K.T."/>
            <person name="Eloe-Fadrosh E.A."/>
            <person name="Kyrpides N.C."/>
            <person name="Woyke T."/>
        </authorList>
    </citation>
    <scope>NUCLEOTIDE SEQUENCE</scope>
    <source>
        <strain evidence="2">GVMAG-S-ERX556126-94</strain>
    </source>
</reference>
<accession>A0A6C0FFG5</accession>
<protein>
    <submittedName>
        <fullName evidence="2">Uncharacterized protein</fullName>
    </submittedName>
</protein>
<sequence>MQSIIDAVEQEKESRFKKSWAKLDKGSKLNRLTLFIESEVADKELSEDSQKKLKKLLFHVCENGSLNKVNDVEYSEETCEIVSIKNLIYDENKESYSFNLPKKVVKPTAKSKSKIDRHFSRSKENKK</sequence>
<evidence type="ECO:0000313" key="2">
    <source>
        <dbReference type="EMBL" id="QHT39189.1"/>
    </source>
</evidence>
<name>A0A6C0FFG5_9ZZZZ</name>
<evidence type="ECO:0000256" key="1">
    <source>
        <dbReference type="SAM" id="MobiDB-lite"/>
    </source>
</evidence>
<dbReference type="AlphaFoldDB" id="A0A6C0FFG5"/>
<dbReference type="EMBL" id="MN738839">
    <property type="protein sequence ID" value="QHT39189.1"/>
    <property type="molecule type" value="Genomic_DNA"/>
</dbReference>
<proteinExistence type="predicted"/>
<feature type="compositionally biased region" description="Basic and acidic residues" evidence="1">
    <location>
        <begin position="113"/>
        <end position="127"/>
    </location>
</feature>
<feature type="region of interest" description="Disordered" evidence="1">
    <location>
        <begin position="108"/>
        <end position="127"/>
    </location>
</feature>